<accession>A0AAE4L353</accession>
<evidence type="ECO:0000313" key="1">
    <source>
        <dbReference type="EMBL" id="MDT2736369.1"/>
    </source>
</evidence>
<sequence>MLKLSAAFENSLGKTHRWTFSEPNKELSSLEIQEQLERMSDLALFEKDGAQLYTKATSAKFVETIETPIF</sequence>
<dbReference type="RefSeq" id="WP_067628262.1">
    <property type="nucleotide sequence ID" value="NZ_BAAAXL010000037.1"/>
</dbReference>
<name>A0AAE4L353_9ENTE</name>
<gene>
    <name evidence="1" type="ORF">P7H00_04345</name>
</gene>
<dbReference type="Proteomes" id="UP001180842">
    <property type="component" value="Unassembled WGS sequence"/>
</dbReference>
<dbReference type="InterPro" id="IPR021321">
    <property type="entry name" value="DUF2922"/>
</dbReference>
<reference evidence="1" key="1">
    <citation type="submission" date="2023-03" db="EMBL/GenBank/DDBJ databases">
        <authorList>
            <person name="Shen W."/>
            <person name="Cai J."/>
        </authorList>
    </citation>
    <scope>NUCLEOTIDE SEQUENCE</scope>
    <source>
        <strain evidence="1">P69-2</strain>
    </source>
</reference>
<protein>
    <submittedName>
        <fullName evidence="1">DUF2922 domain-containing protein</fullName>
    </submittedName>
</protein>
<organism evidence="1 2">
    <name type="scientific">Enterococcus pseudoavium</name>
    <dbReference type="NCBI Taxonomy" id="44007"/>
    <lineage>
        <taxon>Bacteria</taxon>
        <taxon>Bacillati</taxon>
        <taxon>Bacillota</taxon>
        <taxon>Bacilli</taxon>
        <taxon>Lactobacillales</taxon>
        <taxon>Enterococcaceae</taxon>
        <taxon>Enterococcus</taxon>
    </lineage>
</organism>
<evidence type="ECO:0000313" key="2">
    <source>
        <dbReference type="Proteomes" id="UP001180842"/>
    </source>
</evidence>
<comment type="caution">
    <text evidence="1">The sequence shown here is derived from an EMBL/GenBank/DDBJ whole genome shotgun (WGS) entry which is preliminary data.</text>
</comment>
<proteinExistence type="predicted"/>
<dbReference type="AlphaFoldDB" id="A0AAE4L353"/>
<dbReference type="EMBL" id="JARQAI010000003">
    <property type="protein sequence ID" value="MDT2736369.1"/>
    <property type="molecule type" value="Genomic_DNA"/>
</dbReference>
<dbReference type="Pfam" id="PF11148">
    <property type="entry name" value="DUF2922"/>
    <property type="match status" value="1"/>
</dbReference>